<feature type="domain" description="Histidine kinase" evidence="14">
    <location>
        <begin position="295"/>
        <end position="528"/>
    </location>
</feature>
<dbReference type="eggNOG" id="COG5002">
    <property type="taxonomic scope" value="Bacteria"/>
</dbReference>
<evidence type="ECO:0000256" key="6">
    <source>
        <dbReference type="ARBA" id="ARBA00022679"/>
    </source>
</evidence>
<evidence type="ECO:0000256" key="7">
    <source>
        <dbReference type="ARBA" id="ARBA00022692"/>
    </source>
</evidence>
<dbReference type="RefSeq" id="WP_013427761.1">
    <property type="nucleotide sequence ID" value="NC_014666.1"/>
</dbReference>
<protein>
    <recommendedName>
        <fullName evidence="4">histidine kinase</fullName>
        <ecNumber evidence="4">2.7.13.3</ecNumber>
    </recommendedName>
</protein>
<evidence type="ECO:0000259" key="14">
    <source>
        <dbReference type="PROSITE" id="PS50109"/>
    </source>
</evidence>
<evidence type="ECO:0000256" key="1">
    <source>
        <dbReference type="ARBA" id="ARBA00000085"/>
    </source>
</evidence>
<evidence type="ECO:0000313" key="16">
    <source>
        <dbReference type="EMBL" id="ADP84650.1"/>
    </source>
</evidence>
<dbReference type="InterPro" id="IPR003594">
    <property type="entry name" value="HATPase_dom"/>
</dbReference>
<keyword evidence="11 13" id="KW-0472">Membrane</keyword>
<dbReference type="InterPro" id="IPR036890">
    <property type="entry name" value="HATPase_C_sf"/>
</dbReference>
<dbReference type="SMART" id="SM00387">
    <property type="entry name" value="HATPase_c"/>
    <property type="match status" value="1"/>
</dbReference>
<evidence type="ECO:0000256" key="11">
    <source>
        <dbReference type="ARBA" id="ARBA00023136"/>
    </source>
</evidence>
<proteinExistence type="predicted"/>
<dbReference type="FunCoup" id="E3JB29">
    <property type="interactions" value="8"/>
</dbReference>
<dbReference type="PANTHER" id="PTHR45436">
    <property type="entry name" value="SENSOR HISTIDINE KINASE YKOH"/>
    <property type="match status" value="1"/>
</dbReference>
<dbReference type="GO" id="GO:0000155">
    <property type="term" value="F:phosphorelay sensor kinase activity"/>
    <property type="evidence" value="ECO:0007669"/>
    <property type="project" value="InterPro"/>
</dbReference>
<dbReference type="KEGG" id="fri:FraEuI1c_6680"/>
<evidence type="ECO:0000256" key="12">
    <source>
        <dbReference type="SAM" id="MobiDB-lite"/>
    </source>
</evidence>
<dbReference type="Gene3D" id="6.10.340.10">
    <property type="match status" value="1"/>
</dbReference>
<dbReference type="SUPFAM" id="SSF47384">
    <property type="entry name" value="Homodimeric domain of signal transducing histidine kinase"/>
    <property type="match status" value="1"/>
</dbReference>
<keyword evidence="6" id="KW-0808">Transferase</keyword>
<name>E3JB29_PSEI1</name>
<dbReference type="GO" id="GO:0005509">
    <property type="term" value="F:calcium ion binding"/>
    <property type="evidence" value="ECO:0007669"/>
    <property type="project" value="UniProtKB-ARBA"/>
</dbReference>
<dbReference type="HOGENOM" id="CLU_000445_89_6_11"/>
<keyword evidence="7 13" id="KW-0812">Transmembrane</keyword>
<feature type="compositionally biased region" description="Gly residues" evidence="12">
    <location>
        <begin position="75"/>
        <end position="90"/>
    </location>
</feature>
<feature type="transmembrane region" description="Helical" evidence="13">
    <location>
        <begin position="194"/>
        <end position="217"/>
    </location>
</feature>
<dbReference type="SUPFAM" id="SSF55874">
    <property type="entry name" value="ATPase domain of HSP90 chaperone/DNA topoisomerase II/histidine kinase"/>
    <property type="match status" value="1"/>
</dbReference>
<dbReference type="SMART" id="SM00388">
    <property type="entry name" value="HisKA"/>
    <property type="match status" value="1"/>
</dbReference>
<dbReference type="CDD" id="cd00082">
    <property type="entry name" value="HisKA"/>
    <property type="match status" value="1"/>
</dbReference>
<sequence precursor="true">MFAPRRWSLRTRLLALLLVLLTAVSTAIVGVTALELRSYLIHQVDARLGAVDKRWVKPPPSDANARAGGAFAPGNGTGLGSTGGPDGGPSGVQPWQGTPTDFVNLQGQSTGTVAAHIVGGKVETAVIPAPGEVAKQLPASEAAKLAAIPVDDTPRTVTLGSFGEYRVTARLVPDGTAVVSGLSLSEVNATVDQLIIIAGCVAGCGVLLLGVVGAVTVRRTLRPLRRVAATAAQVAELPLDRGAVTLRVRVPDVDTDPRTEVGQVGAALNHMLGHVGAALAARHASETRVRQFVADASHELRTPLAAISGYAQLTRRIGAQNGFDDPLRPLVPPDVAYALSRVESETKRMTTLVEDLLLLARLDSGRPLEHGDVDLSLLVVDVVSDAHIAAPGHRFSLSLPADPVTVRGDQARLHQVLANLLANARTHTPAGTSVTVALELPPGSGTGDSLTGEVRLSVIDDGPGIPADLLPNVFERFARGDSSRSRAAGSTGLGLAIVAAVVEAHGGRISVTSSPGRTAFTVTLPRTVPAAAPAVAGVAGDLCAADAHQPRGLRHSLDDQYAPDEFGPSDGLVVEDGLGVEDGLYLVDDLDAVDDLDTVVDLATAGIGKPGEIRIR</sequence>
<evidence type="ECO:0000256" key="5">
    <source>
        <dbReference type="ARBA" id="ARBA00022553"/>
    </source>
</evidence>
<dbReference type="STRING" id="298654.FraEuI1c_6680"/>
<dbReference type="Gene3D" id="1.10.287.130">
    <property type="match status" value="1"/>
</dbReference>
<accession>E3JB29</accession>
<comment type="subcellular location">
    <subcellularLocation>
        <location evidence="3">Cell membrane</location>
    </subcellularLocation>
</comment>
<evidence type="ECO:0000256" key="2">
    <source>
        <dbReference type="ARBA" id="ARBA00001968"/>
    </source>
</evidence>
<comment type="cofactor">
    <cofactor evidence="2">
        <name>a divalent metal cation</name>
        <dbReference type="ChEBI" id="CHEBI:60240"/>
    </cofactor>
</comment>
<evidence type="ECO:0000259" key="15">
    <source>
        <dbReference type="PROSITE" id="PS50885"/>
    </source>
</evidence>
<dbReference type="Pfam" id="PF02518">
    <property type="entry name" value="HATPase_c"/>
    <property type="match status" value="1"/>
</dbReference>
<dbReference type="CDD" id="cd06225">
    <property type="entry name" value="HAMP"/>
    <property type="match status" value="1"/>
</dbReference>
<dbReference type="EC" id="2.7.13.3" evidence="4"/>
<dbReference type="EMBL" id="CP002299">
    <property type="protein sequence ID" value="ADP84650.1"/>
    <property type="molecule type" value="Genomic_DNA"/>
</dbReference>
<dbReference type="PANTHER" id="PTHR45436:SF5">
    <property type="entry name" value="SENSOR HISTIDINE KINASE TRCS"/>
    <property type="match status" value="1"/>
</dbReference>
<organism evidence="16 17">
    <name type="scientific">Pseudofrankia inefficax (strain DSM 45817 / CECT 9037 / DDB 130130 / EuI1c)</name>
    <name type="common">Frankia inefficax</name>
    <dbReference type="NCBI Taxonomy" id="298654"/>
    <lineage>
        <taxon>Bacteria</taxon>
        <taxon>Bacillati</taxon>
        <taxon>Actinomycetota</taxon>
        <taxon>Actinomycetes</taxon>
        <taxon>Frankiales</taxon>
        <taxon>Frankiaceae</taxon>
        <taxon>Pseudofrankia</taxon>
    </lineage>
</organism>
<dbReference type="GO" id="GO:0005886">
    <property type="term" value="C:plasma membrane"/>
    <property type="evidence" value="ECO:0007669"/>
    <property type="project" value="UniProtKB-SubCell"/>
</dbReference>
<evidence type="ECO:0000256" key="4">
    <source>
        <dbReference type="ARBA" id="ARBA00012438"/>
    </source>
</evidence>
<feature type="domain" description="HAMP" evidence="15">
    <location>
        <begin position="218"/>
        <end position="280"/>
    </location>
</feature>
<dbReference type="InterPro" id="IPR050428">
    <property type="entry name" value="TCS_sensor_his_kinase"/>
</dbReference>
<evidence type="ECO:0000256" key="9">
    <source>
        <dbReference type="ARBA" id="ARBA00022989"/>
    </source>
</evidence>
<evidence type="ECO:0000256" key="10">
    <source>
        <dbReference type="ARBA" id="ARBA00023012"/>
    </source>
</evidence>
<dbReference type="Proteomes" id="UP000002484">
    <property type="component" value="Chromosome"/>
</dbReference>
<dbReference type="Gene3D" id="3.30.565.10">
    <property type="entry name" value="Histidine kinase-like ATPase, C-terminal domain"/>
    <property type="match status" value="1"/>
</dbReference>
<gene>
    <name evidence="16" type="ordered locus">FraEuI1c_6680</name>
</gene>
<dbReference type="SMART" id="SM00304">
    <property type="entry name" value="HAMP"/>
    <property type="match status" value="1"/>
</dbReference>
<dbReference type="AlphaFoldDB" id="E3JB29"/>
<comment type="catalytic activity">
    <reaction evidence="1">
        <text>ATP + protein L-histidine = ADP + protein N-phospho-L-histidine.</text>
        <dbReference type="EC" id="2.7.13.3"/>
    </reaction>
</comment>
<dbReference type="InterPro" id="IPR036097">
    <property type="entry name" value="HisK_dim/P_sf"/>
</dbReference>
<keyword evidence="10" id="KW-0902">Two-component regulatory system</keyword>
<dbReference type="InterPro" id="IPR003660">
    <property type="entry name" value="HAMP_dom"/>
</dbReference>
<keyword evidence="9 13" id="KW-1133">Transmembrane helix</keyword>
<feature type="region of interest" description="Disordered" evidence="12">
    <location>
        <begin position="59"/>
        <end position="101"/>
    </location>
</feature>
<evidence type="ECO:0000256" key="8">
    <source>
        <dbReference type="ARBA" id="ARBA00022777"/>
    </source>
</evidence>
<dbReference type="InterPro" id="IPR003661">
    <property type="entry name" value="HisK_dim/P_dom"/>
</dbReference>
<dbReference type="FunFam" id="1.10.287.130:FF:000001">
    <property type="entry name" value="Two-component sensor histidine kinase"/>
    <property type="match status" value="1"/>
</dbReference>
<dbReference type="Pfam" id="PF00672">
    <property type="entry name" value="HAMP"/>
    <property type="match status" value="1"/>
</dbReference>
<dbReference type="InParanoid" id="E3JB29"/>
<dbReference type="InterPro" id="IPR005467">
    <property type="entry name" value="His_kinase_dom"/>
</dbReference>
<evidence type="ECO:0000256" key="3">
    <source>
        <dbReference type="ARBA" id="ARBA00004236"/>
    </source>
</evidence>
<dbReference type="InterPro" id="IPR004358">
    <property type="entry name" value="Sig_transdc_His_kin-like_C"/>
</dbReference>
<evidence type="ECO:0000313" key="17">
    <source>
        <dbReference type="Proteomes" id="UP000002484"/>
    </source>
</evidence>
<evidence type="ECO:0000256" key="13">
    <source>
        <dbReference type="SAM" id="Phobius"/>
    </source>
</evidence>
<dbReference type="Pfam" id="PF00512">
    <property type="entry name" value="HisKA"/>
    <property type="match status" value="1"/>
</dbReference>
<dbReference type="PROSITE" id="PS50109">
    <property type="entry name" value="HIS_KIN"/>
    <property type="match status" value="1"/>
</dbReference>
<keyword evidence="8 16" id="KW-0418">Kinase</keyword>
<dbReference type="PRINTS" id="PR00344">
    <property type="entry name" value="BCTRLSENSOR"/>
</dbReference>
<keyword evidence="5" id="KW-0597">Phosphoprotein</keyword>
<keyword evidence="17" id="KW-1185">Reference proteome</keyword>
<reference evidence="16 17" key="1">
    <citation type="submission" date="2010-10" db="EMBL/GenBank/DDBJ databases">
        <title>Complete sequence of Frankia sp. EuI1c.</title>
        <authorList>
            <consortium name="US DOE Joint Genome Institute"/>
            <person name="Lucas S."/>
            <person name="Copeland A."/>
            <person name="Lapidus A."/>
            <person name="Cheng J.-F."/>
            <person name="Bruce D."/>
            <person name="Goodwin L."/>
            <person name="Pitluck S."/>
            <person name="Chertkov O."/>
            <person name="Detter J.C."/>
            <person name="Han C."/>
            <person name="Tapia R."/>
            <person name="Land M."/>
            <person name="Hauser L."/>
            <person name="Jeffries C."/>
            <person name="Kyrpides N."/>
            <person name="Ivanova N."/>
            <person name="Mikhailova N."/>
            <person name="Beauchemin N."/>
            <person name="Sen A."/>
            <person name="Sur S.A."/>
            <person name="Gtari M."/>
            <person name="Wall L."/>
            <person name="Tisa L."/>
            <person name="Woyke T."/>
        </authorList>
    </citation>
    <scope>NUCLEOTIDE SEQUENCE [LARGE SCALE GENOMIC DNA]</scope>
    <source>
        <strain evidence="17">DSM 45817 / CECT 9037 / EuI1c</strain>
    </source>
</reference>
<dbReference type="PROSITE" id="PS50885">
    <property type="entry name" value="HAMP"/>
    <property type="match status" value="1"/>
</dbReference>
<dbReference type="CDD" id="cd00075">
    <property type="entry name" value="HATPase"/>
    <property type="match status" value="1"/>
</dbReference>
<dbReference type="FunFam" id="3.30.565.10:FF:000006">
    <property type="entry name" value="Sensor histidine kinase WalK"/>
    <property type="match status" value="1"/>
</dbReference>